<comment type="similarity">
    <text evidence="1">Belongs to the glutaredoxin family.</text>
</comment>
<dbReference type="EMBL" id="AAYY01000004">
    <property type="protein sequence ID" value="EDP44179.1"/>
    <property type="molecule type" value="Genomic_DNA"/>
</dbReference>
<accession>A8PY24</accession>
<dbReference type="OMA" id="LFTGTHC"/>
<dbReference type="PANTHER" id="PTHR33558">
    <property type="entry name" value="GLUTAREDOXIN-LIKE PROTEIN C5ORF63 HOMOLOG"/>
    <property type="match status" value="1"/>
</dbReference>
<dbReference type="InParanoid" id="A8PY24"/>
<dbReference type="OrthoDB" id="429967at2759"/>
<keyword evidence="1" id="KW-0249">Electron transport</keyword>
<dbReference type="KEGG" id="mgl:MGL_1576"/>
<dbReference type="GeneID" id="5855700"/>
<comment type="caution">
    <text evidence="2">The sequence shown here is derived from an EMBL/GenBank/DDBJ whole genome shotgun (WGS) entry which is preliminary data.</text>
</comment>
<dbReference type="SUPFAM" id="SSF52833">
    <property type="entry name" value="Thioredoxin-like"/>
    <property type="match status" value="1"/>
</dbReference>
<organism evidence="2 3">
    <name type="scientific">Malassezia globosa (strain ATCC MYA-4612 / CBS 7966)</name>
    <name type="common">Dandruff-associated fungus</name>
    <dbReference type="NCBI Taxonomy" id="425265"/>
    <lineage>
        <taxon>Eukaryota</taxon>
        <taxon>Fungi</taxon>
        <taxon>Dikarya</taxon>
        <taxon>Basidiomycota</taxon>
        <taxon>Ustilaginomycotina</taxon>
        <taxon>Malasseziomycetes</taxon>
        <taxon>Malasseziales</taxon>
        <taxon>Malasseziaceae</taxon>
        <taxon>Malassezia</taxon>
    </lineage>
</organism>
<dbReference type="Pfam" id="PF05768">
    <property type="entry name" value="Glrx-like"/>
    <property type="match status" value="1"/>
</dbReference>
<dbReference type="STRING" id="425265.A8PY24"/>
<dbReference type="RefSeq" id="XP_001731393.1">
    <property type="nucleotide sequence ID" value="XM_001731341.1"/>
</dbReference>
<dbReference type="Proteomes" id="UP000008837">
    <property type="component" value="Unassembled WGS sequence"/>
</dbReference>
<dbReference type="VEuPathDB" id="FungiDB:MGL_1576"/>
<protein>
    <recommendedName>
        <fullName evidence="1">Glutaredoxin-like protein</fullName>
    </recommendedName>
</protein>
<dbReference type="AlphaFoldDB" id="A8PY24"/>
<evidence type="ECO:0000313" key="2">
    <source>
        <dbReference type="EMBL" id="EDP44179.1"/>
    </source>
</evidence>
<keyword evidence="3" id="KW-1185">Reference proteome</keyword>
<dbReference type="InterPro" id="IPR052565">
    <property type="entry name" value="Glutaredoxin-like_YDR286C"/>
</dbReference>
<reference evidence="2 3" key="1">
    <citation type="journal article" date="2007" name="Proc. Natl. Acad. Sci. U.S.A.">
        <title>Dandruff-associated Malassezia genomes reveal convergent and divergent virulence traits shared with plant and human fungal pathogens.</title>
        <authorList>
            <person name="Xu J."/>
            <person name="Saunders C.W."/>
            <person name="Hu P."/>
            <person name="Grant R.A."/>
            <person name="Boekhout T."/>
            <person name="Kuramae E.E."/>
            <person name="Kronstad J.W."/>
            <person name="Deangelis Y.M."/>
            <person name="Reeder N.L."/>
            <person name="Johnstone K.R."/>
            <person name="Leland M."/>
            <person name="Fieno A.M."/>
            <person name="Begley W.M."/>
            <person name="Sun Y."/>
            <person name="Lacey M.P."/>
            <person name="Chaudhary T."/>
            <person name="Keough T."/>
            <person name="Chu L."/>
            <person name="Sears R."/>
            <person name="Yuan B."/>
            <person name="Dawson T.L.Jr."/>
        </authorList>
    </citation>
    <scope>NUCLEOTIDE SEQUENCE [LARGE SCALE GENOMIC DNA]</scope>
    <source>
        <strain evidence="3">ATCC MYA-4612 / CBS 7966</strain>
    </source>
</reference>
<evidence type="ECO:0000256" key="1">
    <source>
        <dbReference type="RuleBase" id="RU363082"/>
    </source>
</evidence>
<dbReference type="InterPro" id="IPR008554">
    <property type="entry name" value="Glutaredoxin-like"/>
</dbReference>
<name>A8PY24_MALGO</name>
<gene>
    <name evidence="2" type="ORF">MGL_1576</name>
</gene>
<evidence type="ECO:0000313" key="3">
    <source>
        <dbReference type="Proteomes" id="UP000008837"/>
    </source>
</evidence>
<keyword evidence="1" id="KW-0813">Transport</keyword>
<dbReference type="Gene3D" id="3.40.30.10">
    <property type="entry name" value="Glutaredoxin"/>
    <property type="match status" value="1"/>
</dbReference>
<sequence>MWSSSIRLVPRSVQRTYTTARRHCGPHFTLFTGTHCSLCDDMKEILDKEATRSSFTLSTYNIRDDTMPHVQYWRRKYQYDIPVLHIRWDAPKHENDYGEGTCDTREAMAPSG</sequence>
<dbReference type="InterPro" id="IPR036249">
    <property type="entry name" value="Thioredoxin-like_sf"/>
</dbReference>
<dbReference type="PANTHER" id="PTHR33558:SF1">
    <property type="entry name" value="GLUTAREDOXIN-LIKE PROTEIN C5ORF63 HOMOLOG"/>
    <property type="match status" value="1"/>
</dbReference>
<proteinExistence type="inferred from homology"/>